<dbReference type="GO" id="GO:0005524">
    <property type="term" value="F:ATP binding"/>
    <property type="evidence" value="ECO:0007669"/>
    <property type="project" value="UniProtKB-KW"/>
</dbReference>
<evidence type="ECO:0000313" key="8">
    <source>
        <dbReference type="Proteomes" id="UP000034044"/>
    </source>
</evidence>
<keyword evidence="6" id="KW-0067">ATP-binding</keyword>
<keyword evidence="4 5" id="KW-0418">Kinase</keyword>
<reference evidence="7 8" key="1">
    <citation type="journal article" date="2015" name="Nature">
        <title>rRNA introns, odd ribosomes, and small enigmatic genomes across a large radiation of phyla.</title>
        <authorList>
            <person name="Brown C.T."/>
            <person name="Hug L.A."/>
            <person name="Thomas B.C."/>
            <person name="Sharon I."/>
            <person name="Castelle C.J."/>
            <person name="Singh A."/>
            <person name="Wilkins M.J."/>
            <person name="Williams K.H."/>
            <person name="Banfield J.F."/>
        </authorList>
    </citation>
    <scope>NUCLEOTIDE SEQUENCE [LARGE SCALE GENOMIC DNA]</scope>
</reference>
<comment type="subunit">
    <text evidence="6">Monomer.</text>
</comment>
<dbReference type="GO" id="GO:0005737">
    <property type="term" value="C:cytoplasm"/>
    <property type="evidence" value="ECO:0007669"/>
    <property type="project" value="UniProtKB-SubCell"/>
</dbReference>
<comment type="caution">
    <text evidence="7">The sequence shown here is derived from an EMBL/GenBank/DDBJ whole genome shotgun (WGS) entry which is preliminary data.</text>
</comment>
<comment type="similarity">
    <text evidence="5">Belongs to the adenylate kinase family.</text>
</comment>
<dbReference type="AlphaFoldDB" id="A0A0G0J522"/>
<organism evidence="7 8">
    <name type="scientific">Candidatus Wolfebacteria bacterium GW2011_GWC1_37_10</name>
    <dbReference type="NCBI Taxonomy" id="1619010"/>
    <lineage>
        <taxon>Bacteria</taxon>
        <taxon>Candidatus Wolfeibacteriota</taxon>
    </lineage>
</organism>
<dbReference type="GO" id="GO:0004017">
    <property type="term" value="F:AMP kinase activity"/>
    <property type="evidence" value="ECO:0007669"/>
    <property type="project" value="UniProtKB-EC"/>
</dbReference>
<keyword evidence="1 5" id="KW-0808">Transferase</keyword>
<sequence>MRQFGNLAIIIFGPPGSGKGTQAQLLADKLDYVHFDTGRYIRELLYNPKFNKNKTIKKERQLNKSGKLNTTPWVLKIVDKKIDEINRLKKGIILSGSPRTILEAFGNNKNRGIMKVLEKDYGKKNIFIFVLNIPEKESIKRNSHRLICSVCRSPILGIFDDKKEIVVQRMKEYRRQTYPIIKELKKRKFKIININAAAMPYKIYSQISKKILNK</sequence>
<dbReference type="EMBL" id="LBSR01000002">
    <property type="protein sequence ID" value="KKQ23316.1"/>
    <property type="molecule type" value="Genomic_DNA"/>
</dbReference>
<dbReference type="EC" id="2.7.4.3" evidence="6"/>
<accession>A0A0G0J522</accession>
<dbReference type="CDD" id="cd01428">
    <property type="entry name" value="ADK"/>
    <property type="match status" value="1"/>
</dbReference>
<protein>
    <recommendedName>
        <fullName evidence="6">Adenylate kinase</fullName>
        <ecNumber evidence="6">2.7.4.3</ecNumber>
    </recommendedName>
</protein>
<dbReference type="PANTHER" id="PTHR23359">
    <property type="entry name" value="NUCLEOTIDE KINASE"/>
    <property type="match status" value="1"/>
</dbReference>
<dbReference type="PRINTS" id="PR00094">
    <property type="entry name" value="ADENYLTKNASE"/>
</dbReference>
<evidence type="ECO:0000256" key="6">
    <source>
        <dbReference type="RuleBase" id="RU003331"/>
    </source>
</evidence>
<dbReference type="InterPro" id="IPR000850">
    <property type="entry name" value="Adenylat/UMP-CMP_kin"/>
</dbReference>
<dbReference type="Proteomes" id="UP000034044">
    <property type="component" value="Unassembled WGS sequence"/>
</dbReference>
<evidence type="ECO:0000256" key="2">
    <source>
        <dbReference type="ARBA" id="ARBA00022727"/>
    </source>
</evidence>
<evidence type="ECO:0000313" key="7">
    <source>
        <dbReference type="EMBL" id="KKQ23316.1"/>
    </source>
</evidence>
<evidence type="ECO:0000256" key="1">
    <source>
        <dbReference type="ARBA" id="ARBA00022679"/>
    </source>
</evidence>
<keyword evidence="3 6" id="KW-0547">Nucleotide-binding</keyword>
<dbReference type="PATRIC" id="fig|1619010.3.peg.90"/>
<proteinExistence type="inferred from homology"/>
<dbReference type="SUPFAM" id="SSF52540">
    <property type="entry name" value="P-loop containing nucleoside triphosphate hydrolases"/>
    <property type="match status" value="1"/>
</dbReference>
<dbReference type="InterPro" id="IPR027417">
    <property type="entry name" value="P-loop_NTPase"/>
</dbReference>
<evidence type="ECO:0000256" key="4">
    <source>
        <dbReference type="ARBA" id="ARBA00022777"/>
    </source>
</evidence>
<evidence type="ECO:0000256" key="5">
    <source>
        <dbReference type="RuleBase" id="RU003330"/>
    </source>
</evidence>
<comment type="catalytic activity">
    <reaction evidence="6">
        <text>AMP + ATP = 2 ADP</text>
        <dbReference type="Rhea" id="RHEA:12973"/>
        <dbReference type="ChEBI" id="CHEBI:30616"/>
        <dbReference type="ChEBI" id="CHEBI:456215"/>
        <dbReference type="ChEBI" id="CHEBI:456216"/>
        <dbReference type="EC" id="2.7.4.3"/>
    </reaction>
</comment>
<keyword evidence="2" id="KW-0545">Nucleotide biosynthesis</keyword>
<dbReference type="Gene3D" id="3.40.50.300">
    <property type="entry name" value="P-loop containing nucleotide triphosphate hydrolases"/>
    <property type="match status" value="1"/>
</dbReference>
<dbReference type="Pfam" id="PF00406">
    <property type="entry name" value="ADK"/>
    <property type="match status" value="1"/>
</dbReference>
<gene>
    <name evidence="7" type="ORF">US36_C0002G0041</name>
</gene>
<name>A0A0G0J522_9BACT</name>
<evidence type="ECO:0000256" key="3">
    <source>
        <dbReference type="ARBA" id="ARBA00022741"/>
    </source>
</evidence>
<comment type="subcellular location">
    <subcellularLocation>
        <location evidence="6">Cytoplasm</location>
    </subcellularLocation>
</comment>